<feature type="region of interest" description="Disordered" evidence="1">
    <location>
        <begin position="23"/>
        <end position="69"/>
    </location>
</feature>
<dbReference type="Proteomes" id="UP000612362">
    <property type="component" value="Unassembled WGS sequence"/>
</dbReference>
<evidence type="ECO:0000256" key="1">
    <source>
        <dbReference type="SAM" id="MobiDB-lite"/>
    </source>
</evidence>
<keyword evidence="2" id="KW-0812">Transmembrane</keyword>
<proteinExistence type="predicted"/>
<organism evidence="3 4">
    <name type="scientific">Ktedonospora formicarum</name>
    <dbReference type="NCBI Taxonomy" id="2778364"/>
    <lineage>
        <taxon>Bacteria</taxon>
        <taxon>Bacillati</taxon>
        <taxon>Chloroflexota</taxon>
        <taxon>Ktedonobacteria</taxon>
        <taxon>Ktedonobacterales</taxon>
        <taxon>Ktedonobacteraceae</taxon>
        <taxon>Ktedonospora</taxon>
    </lineage>
</organism>
<keyword evidence="2" id="KW-1133">Transmembrane helix</keyword>
<dbReference type="EMBL" id="BNJF01000005">
    <property type="protein sequence ID" value="GHO49239.1"/>
    <property type="molecule type" value="Genomic_DNA"/>
</dbReference>
<reference evidence="3" key="1">
    <citation type="submission" date="2020-10" db="EMBL/GenBank/DDBJ databases">
        <title>Taxonomic study of unclassified bacteria belonging to the class Ktedonobacteria.</title>
        <authorList>
            <person name="Yabe S."/>
            <person name="Wang C.M."/>
            <person name="Zheng Y."/>
            <person name="Sakai Y."/>
            <person name="Cavaletti L."/>
            <person name="Monciardini P."/>
            <person name="Donadio S."/>
        </authorList>
    </citation>
    <scope>NUCLEOTIDE SEQUENCE</scope>
    <source>
        <strain evidence="3">SOSP1-1</strain>
    </source>
</reference>
<keyword evidence="4" id="KW-1185">Reference proteome</keyword>
<sequence length="207" mass="22650">MPATIEGEEPRLAPRSLLVRRRLRSQPAKAPAVQTARASQFAKPRAQRPVTTEEVQEFSRSSVPPSKTSRGGNWLLPLGLGMFCALLLALAGSAAMSWSSRYIDDVHYGYPRTTQVDHFVGHEIDPHVQTHFMAMNLKGQVLIFEVPGADPQHARLPQGPRLVGPGADLAPVMLTFSGDARHPDLVATIDGLQVVFHNTGTTFEPMR</sequence>
<dbReference type="RefSeq" id="WP_220198387.1">
    <property type="nucleotide sequence ID" value="NZ_BNJF01000005.1"/>
</dbReference>
<name>A0A8J3IDA4_9CHLR</name>
<feature type="compositionally biased region" description="Polar residues" evidence="1">
    <location>
        <begin position="58"/>
        <end position="69"/>
    </location>
</feature>
<evidence type="ECO:0000313" key="3">
    <source>
        <dbReference type="EMBL" id="GHO49239.1"/>
    </source>
</evidence>
<feature type="transmembrane region" description="Helical" evidence="2">
    <location>
        <begin position="74"/>
        <end position="95"/>
    </location>
</feature>
<evidence type="ECO:0000256" key="2">
    <source>
        <dbReference type="SAM" id="Phobius"/>
    </source>
</evidence>
<comment type="caution">
    <text evidence="3">The sequence shown here is derived from an EMBL/GenBank/DDBJ whole genome shotgun (WGS) entry which is preliminary data.</text>
</comment>
<gene>
    <name evidence="3" type="ORF">KSX_74020</name>
</gene>
<keyword evidence="2" id="KW-0472">Membrane</keyword>
<evidence type="ECO:0000313" key="4">
    <source>
        <dbReference type="Proteomes" id="UP000612362"/>
    </source>
</evidence>
<accession>A0A8J3IDA4</accession>
<protein>
    <submittedName>
        <fullName evidence="3">Uncharacterized protein</fullName>
    </submittedName>
</protein>
<dbReference type="AlphaFoldDB" id="A0A8J3IDA4"/>